<dbReference type="InterPro" id="IPR003721">
    <property type="entry name" value="Pantoate_ligase"/>
</dbReference>
<dbReference type="InterPro" id="IPR004821">
    <property type="entry name" value="Cyt_trans-like"/>
</dbReference>
<evidence type="ECO:0000256" key="4">
    <source>
        <dbReference type="ARBA" id="ARBA00022655"/>
    </source>
</evidence>
<feature type="binding site" evidence="8">
    <location>
        <position position="154"/>
    </location>
    <ligand>
        <name>(R)-pantoate</name>
        <dbReference type="ChEBI" id="CHEBI:15980"/>
    </ligand>
</feature>
<keyword evidence="8" id="KW-0963">Cytoplasm</keyword>
<comment type="subunit">
    <text evidence="8">Homodimer.</text>
</comment>
<reference evidence="9 10" key="1">
    <citation type="submission" date="2014-08" db="EMBL/GenBank/DDBJ databases">
        <title>Comparative genomics of the Paenibacillus odorifer group.</title>
        <authorList>
            <person name="den Bakker H.C."/>
            <person name="Tsai Y.-C."/>
            <person name="Martin N."/>
            <person name="Korlach J."/>
            <person name="Wiedmann M."/>
        </authorList>
    </citation>
    <scope>NUCLEOTIDE SEQUENCE [LARGE SCALE GENOMIC DNA]</scope>
    <source>
        <strain evidence="9 10">DSM 1735</strain>
    </source>
</reference>
<evidence type="ECO:0000256" key="2">
    <source>
        <dbReference type="ARBA" id="ARBA00009256"/>
    </source>
</evidence>
<evidence type="ECO:0000256" key="5">
    <source>
        <dbReference type="ARBA" id="ARBA00022741"/>
    </source>
</evidence>
<evidence type="ECO:0000313" key="9">
    <source>
        <dbReference type="EMBL" id="AIQ13476.1"/>
    </source>
</evidence>
<evidence type="ECO:0000256" key="1">
    <source>
        <dbReference type="ARBA" id="ARBA00004990"/>
    </source>
</evidence>
<comment type="pathway">
    <text evidence="1 8">Cofactor biosynthesis; (R)-pantothenate biosynthesis; (R)-pantothenate from (R)-pantoate and beta-alanine: step 1/1.</text>
</comment>
<evidence type="ECO:0000313" key="10">
    <source>
        <dbReference type="Proteomes" id="UP000029409"/>
    </source>
</evidence>
<dbReference type="STRING" id="44251.PDUR_17290"/>
<dbReference type="PANTHER" id="PTHR21299:SF1">
    <property type="entry name" value="PANTOATE--BETA-ALANINE LIGASE"/>
    <property type="match status" value="1"/>
</dbReference>
<keyword evidence="6 8" id="KW-0067">ATP-binding</keyword>
<dbReference type="KEGG" id="pdu:PDUR_17290"/>
<comment type="subcellular location">
    <subcellularLocation>
        <location evidence="8">Cytoplasm</location>
    </subcellularLocation>
</comment>
<evidence type="ECO:0000256" key="7">
    <source>
        <dbReference type="ARBA" id="ARBA00048258"/>
    </source>
</evidence>
<name>A0A089HND4_PAEDU</name>
<protein>
    <recommendedName>
        <fullName evidence="8">Pantothenate synthetase</fullName>
        <shortName evidence="8">PS</shortName>
        <ecNumber evidence="8">6.3.2.1</ecNumber>
    </recommendedName>
    <alternativeName>
        <fullName evidence="8">Pantoate--beta-alanine ligase</fullName>
    </alternativeName>
    <alternativeName>
        <fullName evidence="8">Pantoate-activating enzyme</fullName>
    </alternativeName>
</protein>
<evidence type="ECO:0000256" key="8">
    <source>
        <dbReference type="HAMAP-Rule" id="MF_00158"/>
    </source>
</evidence>
<dbReference type="GO" id="GO:0004592">
    <property type="term" value="F:pantoate-beta-alanine ligase activity"/>
    <property type="evidence" value="ECO:0007669"/>
    <property type="project" value="UniProtKB-UniRule"/>
</dbReference>
<feature type="binding site" evidence="8">
    <location>
        <begin position="148"/>
        <end position="151"/>
    </location>
    <ligand>
        <name>ATP</name>
        <dbReference type="ChEBI" id="CHEBI:30616"/>
    </ligand>
</feature>
<comment type="catalytic activity">
    <reaction evidence="7 8">
        <text>(R)-pantoate + beta-alanine + ATP = (R)-pantothenate + AMP + diphosphate + H(+)</text>
        <dbReference type="Rhea" id="RHEA:10912"/>
        <dbReference type="ChEBI" id="CHEBI:15378"/>
        <dbReference type="ChEBI" id="CHEBI:15980"/>
        <dbReference type="ChEBI" id="CHEBI:29032"/>
        <dbReference type="ChEBI" id="CHEBI:30616"/>
        <dbReference type="ChEBI" id="CHEBI:33019"/>
        <dbReference type="ChEBI" id="CHEBI:57966"/>
        <dbReference type="ChEBI" id="CHEBI:456215"/>
        <dbReference type="EC" id="6.3.2.1"/>
    </reaction>
</comment>
<feature type="binding site" evidence="8">
    <location>
        <position position="62"/>
    </location>
    <ligand>
        <name>(R)-pantoate</name>
        <dbReference type="ChEBI" id="CHEBI:15980"/>
    </ligand>
</feature>
<keyword evidence="3 8" id="KW-0436">Ligase</keyword>
<dbReference type="PANTHER" id="PTHR21299">
    <property type="entry name" value="CYTIDYLATE KINASE/PANTOATE-BETA-ALANINE LIGASE"/>
    <property type="match status" value="1"/>
</dbReference>
<dbReference type="InterPro" id="IPR014729">
    <property type="entry name" value="Rossmann-like_a/b/a_fold"/>
</dbReference>
<comment type="miscellaneous">
    <text evidence="8">The reaction proceeds by a bi uni uni bi ping pong mechanism.</text>
</comment>
<dbReference type="InterPro" id="IPR042176">
    <property type="entry name" value="Pantoate_ligase_C"/>
</dbReference>
<dbReference type="HAMAP" id="MF_00158">
    <property type="entry name" value="PanC"/>
    <property type="match status" value="1"/>
</dbReference>
<feature type="active site" description="Proton donor" evidence="8">
    <location>
        <position position="38"/>
    </location>
</feature>
<dbReference type="EMBL" id="CP009288">
    <property type="protein sequence ID" value="AIQ13476.1"/>
    <property type="molecule type" value="Genomic_DNA"/>
</dbReference>
<keyword evidence="4 8" id="KW-0566">Pantothenate biosynthesis</keyword>
<dbReference type="NCBIfam" id="TIGR00125">
    <property type="entry name" value="cyt_tran_rel"/>
    <property type="match status" value="1"/>
</dbReference>
<dbReference type="AlphaFoldDB" id="A0A089HND4"/>
<dbReference type="GO" id="GO:0015940">
    <property type="term" value="P:pantothenate biosynthetic process"/>
    <property type="evidence" value="ECO:0007669"/>
    <property type="project" value="UniProtKB-UniRule"/>
</dbReference>
<dbReference type="GO" id="GO:0005829">
    <property type="term" value="C:cytosol"/>
    <property type="evidence" value="ECO:0007669"/>
    <property type="project" value="TreeGrafter"/>
</dbReference>
<dbReference type="eggNOG" id="COG0414">
    <property type="taxonomic scope" value="Bacteria"/>
</dbReference>
<dbReference type="Gene3D" id="3.30.1300.10">
    <property type="entry name" value="Pantoate-beta-alanine ligase, C-terminal domain"/>
    <property type="match status" value="1"/>
</dbReference>
<feature type="binding site" evidence="8">
    <location>
        <begin position="185"/>
        <end position="188"/>
    </location>
    <ligand>
        <name>ATP</name>
        <dbReference type="ChEBI" id="CHEBI:30616"/>
    </ligand>
</feature>
<organism evidence="9 10">
    <name type="scientific">Paenibacillus durus</name>
    <name type="common">Paenibacillus azotofixans</name>
    <dbReference type="NCBI Taxonomy" id="44251"/>
    <lineage>
        <taxon>Bacteria</taxon>
        <taxon>Bacillati</taxon>
        <taxon>Bacillota</taxon>
        <taxon>Bacilli</taxon>
        <taxon>Bacillales</taxon>
        <taxon>Paenibacillaceae</taxon>
        <taxon>Paenibacillus</taxon>
    </lineage>
</organism>
<dbReference type="RefSeq" id="WP_042207278.1">
    <property type="nucleotide sequence ID" value="NZ_CP009288.1"/>
</dbReference>
<dbReference type="GO" id="GO:0005524">
    <property type="term" value="F:ATP binding"/>
    <property type="evidence" value="ECO:0007669"/>
    <property type="project" value="UniProtKB-KW"/>
</dbReference>
<feature type="binding site" evidence="8">
    <location>
        <begin position="31"/>
        <end position="38"/>
    </location>
    <ligand>
        <name>ATP</name>
        <dbReference type="ChEBI" id="CHEBI:30616"/>
    </ligand>
</feature>
<dbReference type="SUPFAM" id="SSF52374">
    <property type="entry name" value="Nucleotidylyl transferase"/>
    <property type="match status" value="1"/>
</dbReference>
<feature type="binding site" evidence="8">
    <location>
        <position position="177"/>
    </location>
    <ligand>
        <name>ATP</name>
        <dbReference type="ChEBI" id="CHEBI:30616"/>
    </ligand>
</feature>
<dbReference type="Proteomes" id="UP000029409">
    <property type="component" value="Chromosome"/>
</dbReference>
<proteinExistence type="inferred from homology"/>
<feature type="binding site" evidence="8">
    <location>
        <position position="62"/>
    </location>
    <ligand>
        <name>beta-alanine</name>
        <dbReference type="ChEBI" id="CHEBI:57966"/>
    </ligand>
</feature>
<evidence type="ECO:0000256" key="6">
    <source>
        <dbReference type="ARBA" id="ARBA00022840"/>
    </source>
</evidence>
<comment type="similarity">
    <text evidence="2 8">Belongs to the pantothenate synthetase family.</text>
</comment>
<dbReference type="FunFam" id="3.40.50.620:FF:000013">
    <property type="entry name" value="Pantothenate synthetase"/>
    <property type="match status" value="1"/>
</dbReference>
<keyword evidence="5 8" id="KW-0547">Nucleotide-binding</keyword>
<accession>A0A089HND4</accession>
<dbReference type="CDD" id="cd00560">
    <property type="entry name" value="PanC"/>
    <property type="match status" value="1"/>
</dbReference>
<gene>
    <name evidence="8" type="primary">panC</name>
    <name evidence="9" type="ORF">PDUR_17290</name>
</gene>
<dbReference type="EC" id="6.3.2.1" evidence="8"/>
<dbReference type="Gene3D" id="3.40.50.620">
    <property type="entry name" value="HUPs"/>
    <property type="match status" value="1"/>
</dbReference>
<evidence type="ECO:0000256" key="3">
    <source>
        <dbReference type="ARBA" id="ARBA00022598"/>
    </source>
</evidence>
<keyword evidence="10" id="KW-1185">Reference proteome</keyword>
<dbReference type="OrthoDB" id="9773087at2"/>
<dbReference type="NCBIfam" id="TIGR00018">
    <property type="entry name" value="panC"/>
    <property type="match status" value="1"/>
</dbReference>
<dbReference type="Pfam" id="PF02569">
    <property type="entry name" value="Pantoate_ligase"/>
    <property type="match status" value="1"/>
</dbReference>
<sequence length="296" mass="32882">MRVVRTIEQLREATSFMRRTGQGPVGLVPTMGYLHDGHASLLRRAGEMCGTVVMSIFVNPIQFGPNEDYEAYPRDEQRDLELAEREGADIVFIPTVEVMYPRPIRSKITVSSLTTRLCGASRPGHFDGVTTVVAKLFNLVQPEYAFFGLKDAQQVAVLRQMVDDLNMNVEIIPCPIVRESDGLALSSRNVYLSAEERRQALVLSRSLQEARKAVEEGQAATTDEVRELLTSVISGSPLADIDYAEILTFPELEPLEGNFPLTRAEGEIIMALAVRFGRTRLIDNIIFTPKEVAALV</sequence>
<comment type="function">
    <text evidence="8">Catalyzes the condensation of pantoate with beta-alanine in an ATP-dependent reaction via a pantoyl-adenylate intermediate.</text>
</comment>
<dbReference type="UniPathway" id="UPA00028">
    <property type="reaction ID" value="UER00005"/>
</dbReference>